<reference evidence="1 2" key="1">
    <citation type="submission" date="2019-02" db="EMBL/GenBank/DDBJ databases">
        <title>Deep-cultivation of Planctomycetes and their phenomic and genomic characterization uncovers novel biology.</title>
        <authorList>
            <person name="Wiegand S."/>
            <person name="Jogler M."/>
            <person name="Boedeker C."/>
            <person name="Pinto D."/>
            <person name="Vollmers J."/>
            <person name="Rivas-Marin E."/>
            <person name="Kohn T."/>
            <person name="Peeters S.H."/>
            <person name="Heuer A."/>
            <person name="Rast P."/>
            <person name="Oberbeckmann S."/>
            <person name="Bunk B."/>
            <person name="Jeske O."/>
            <person name="Meyerdierks A."/>
            <person name="Storesund J.E."/>
            <person name="Kallscheuer N."/>
            <person name="Luecker S."/>
            <person name="Lage O.M."/>
            <person name="Pohl T."/>
            <person name="Merkel B.J."/>
            <person name="Hornburger P."/>
            <person name="Mueller R.-W."/>
            <person name="Bruemmer F."/>
            <person name="Labrenz M."/>
            <person name="Spormann A.M."/>
            <person name="Op Den Camp H."/>
            <person name="Overmann J."/>
            <person name="Amann R."/>
            <person name="Jetten M.S.M."/>
            <person name="Mascher T."/>
            <person name="Medema M.H."/>
            <person name="Devos D.P."/>
            <person name="Kaster A.-K."/>
            <person name="Ovreas L."/>
            <person name="Rohde M."/>
            <person name="Galperin M.Y."/>
            <person name="Jogler C."/>
        </authorList>
    </citation>
    <scope>NUCLEOTIDE SEQUENCE [LARGE SCALE GENOMIC DNA]</scope>
    <source>
        <strain evidence="1 2">Q31b</strain>
    </source>
</reference>
<dbReference type="Proteomes" id="UP000315471">
    <property type="component" value="Unassembled WGS sequence"/>
</dbReference>
<name>A0A5C6DI91_9BACT</name>
<dbReference type="RefSeq" id="WP_146601985.1">
    <property type="nucleotide sequence ID" value="NZ_SJPY01000008.1"/>
</dbReference>
<dbReference type="SUPFAM" id="SSF51395">
    <property type="entry name" value="FMN-linked oxidoreductases"/>
    <property type="match status" value="1"/>
</dbReference>
<protein>
    <submittedName>
        <fullName evidence="1">Uncharacterized protein</fullName>
    </submittedName>
</protein>
<evidence type="ECO:0000313" key="2">
    <source>
        <dbReference type="Proteomes" id="UP000315471"/>
    </source>
</evidence>
<gene>
    <name evidence="1" type="ORF">Q31b_48410</name>
</gene>
<accession>A0A5C6DI91</accession>
<dbReference type="AlphaFoldDB" id="A0A5C6DI91"/>
<sequence>MKHRLAPLQFLPPSINTSWFVPSDDPNSVSIKRDLGSDVCLPLPLFWYDPAWYQVTVEQADFLAVAVAEMDVLVSCLRSDVSVPSRDSIFHAGRMVDAEAKTKRRYGRLVPYRNERYGFSVADFDDASIIDLRIVVARDFSGRFAYSPAQIQRWEATPTTAPVAGGGWIPAASFPPDVVSMEHLTNKISQLRNLAPSAAIFLSVGPYRIDEELPALVNAKPDGLILRLDELSVEGLQLAEILCRTRQLLDQCGGEAIPLWVVPGEISPDDAVKLVAMGASAVAIDAWCNELLEQTESAQPHESMNEHSLTIRSHQYDSRWGDFATHVVGDRIERFRGLFESLQNIEKKERLGSYDPDWVKSLGVRQLR</sequence>
<keyword evidence="2" id="KW-1185">Reference proteome</keyword>
<comment type="caution">
    <text evidence="1">The sequence shown here is derived from an EMBL/GenBank/DDBJ whole genome shotgun (WGS) entry which is preliminary data.</text>
</comment>
<dbReference type="EMBL" id="SJPY01000008">
    <property type="protein sequence ID" value="TWU36560.1"/>
    <property type="molecule type" value="Genomic_DNA"/>
</dbReference>
<evidence type="ECO:0000313" key="1">
    <source>
        <dbReference type="EMBL" id="TWU36560.1"/>
    </source>
</evidence>
<dbReference type="OrthoDB" id="237408at2"/>
<proteinExistence type="predicted"/>
<organism evidence="1 2">
    <name type="scientific">Novipirellula aureliae</name>
    <dbReference type="NCBI Taxonomy" id="2527966"/>
    <lineage>
        <taxon>Bacteria</taxon>
        <taxon>Pseudomonadati</taxon>
        <taxon>Planctomycetota</taxon>
        <taxon>Planctomycetia</taxon>
        <taxon>Pirellulales</taxon>
        <taxon>Pirellulaceae</taxon>
        <taxon>Novipirellula</taxon>
    </lineage>
</organism>